<dbReference type="InterPro" id="IPR018574">
    <property type="entry name" value="Structure-sp_endonuc_su_Slx4"/>
</dbReference>
<feature type="compositionally biased region" description="Low complexity" evidence="17">
    <location>
        <begin position="1453"/>
        <end position="1462"/>
    </location>
</feature>
<feature type="region of interest" description="Disordered" evidence="17">
    <location>
        <begin position="130"/>
        <end position="150"/>
    </location>
</feature>
<dbReference type="PANTHER" id="PTHR21541">
    <property type="entry name" value="BTB POZ DOMAIN CONTAINING 12"/>
    <property type="match status" value="1"/>
</dbReference>
<feature type="region of interest" description="Disordered" evidence="17">
    <location>
        <begin position="22"/>
        <end position="89"/>
    </location>
</feature>
<feature type="compositionally biased region" description="Polar residues" evidence="17">
    <location>
        <begin position="1400"/>
        <end position="1411"/>
    </location>
</feature>
<feature type="compositionally biased region" description="Basic and acidic residues" evidence="17">
    <location>
        <begin position="1138"/>
        <end position="1154"/>
    </location>
</feature>
<dbReference type="CDD" id="cd22999">
    <property type="entry name" value="SAP_SLX4"/>
    <property type="match status" value="1"/>
</dbReference>
<dbReference type="EMBL" id="JAGEUA010000002">
    <property type="protein sequence ID" value="KAL1005749.1"/>
    <property type="molecule type" value="Genomic_DNA"/>
</dbReference>
<keyword evidence="10" id="KW-0832">Ubl conjugation</keyword>
<dbReference type="PROSITE" id="PS50097">
    <property type="entry name" value="BTB"/>
    <property type="match status" value="1"/>
</dbReference>
<evidence type="ECO:0000256" key="14">
    <source>
        <dbReference type="ARBA" id="ARBA00029496"/>
    </source>
</evidence>
<feature type="region of interest" description="Disordered" evidence="17">
    <location>
        <begin position="807"/>
        <end position="837"/>
    </location>
</feature>
<evidence type="ECO:0000256" key="15">
    <source>
        <dbReference type="ARBA" id="ARBA00064578"/>
    </source>
</evidence>
<dbReference type="Pfam" id="PF00651">
    <property type="entry name" value="BTB"/>
    <property type="match status" value="1"/>
</dbReference>
<dbReference type="InterPro" id="IPR011333">
    <property type="entry name" value="SKP1/BTB/POZ_sf"/>
</dbReference>
<feature type="domain" description="BTB" evidence="18">
    <location>
        <begin position="667"/>
        <end position="741"/>
    </location>
</feature>
<gene>
    <name evidence="19" type="ORF">UPYG_G00063500</name>
</gene>
<keyword evidence="6" id="KW-0677">Repeat</keyword>
<dbReference type="SUPFAM" id="SSF54695">
    <property type="entry name" value="POZ domain"/>
    <property type="match status" value="1"/>
</dbReference>
<feature type="compositionally biased region" description="Polar residues" evidence="17">
    <location>
        <begin position="1463"/>
        <end position="1495"/>
    </location>
</feature>
<feature type="compositionally biased region" description="Polar residues" evidence="17">
    <location>
        <begin position="1206"/>
        <end position="1230"/>
    </location>
</feature>
<feature type="compositionally biased region" description="Basic and acidic residues" evidence="17">
    <location>
        <begin position="1257"/>
        <end position="1276"/>
    </location>
</feature>
<dbReference type="GO" id="GO:0005634">
    <property type="term" value="C:nucleus"/>
    <property type="evidence" value="ECO:0007669"/>
    <property type="project" value="UniProtKB-SubCell"/>
</dbReference>
<feature type="compositionally biased region" description="Gly residues" evidence="17">
    <location>
        <begin position="1767"/>
        <end position="1782"/>
    </location>
</feature>
<feature type="region of interest" description="Disordered" evidence="17">
    <location>
        <begin position="1391"/>
        <end position="1411"/>
    </location>
</feature>
<comment type="subcellular location">
    <subcellularLocation>
        <location evidence="1">Nucleus</location>
    </subcellularLocation>
</comment>
<dbReference type="FunFam" id="3.30.710.10:FF:000116">
    <property type="entry name" value="SLX4 structure-specific endonuclease subunit"/>
    <property type="match status" value="1"/>
</dbReference>
<dbReference type="Proteomes" id="UP001557470">
    <property type="component" value="Unassembled WGS sequence"/>
</dbReference>
<evidence type="ECO:0000256" key="12">
    <source>
        <dbReference type="ARBA" id="ARBA00023204"/>
    </source>
</evidence>
<feature type="region of interest" description="Disordered" evidence="17">
    <location>
        <begin position="1855"/>
        <end position="1885"/>
    </location>
</feature>
<evidence type="ECO:0000256" key="4">
    <source>
        <dbReference type="ARBA" id="ARBA00022553"/>
    </source>
</evidence>
<feature type="compositionally biased region" description="Acidic residues" evidence="17">
    <location>
        <begin position="820"/>
        <end position="837"/>
    </location>
</feature>
<feature type="region of interest" description="Disordered" evidence="17">
    <location>
        <begin position="625"/>
        <end position="649"/>
    </location>
</feature>
<dbReference type="GO" id="GO:0006281">
    <property type="term" value="P:DNA repair"/>
    <property type="evidence" value="ECO:0007669"/>
    <property type="project" value="UniProtKB-KW"/>
</dbReference>
<evidence type="ECO:0000256" key="17">
    <source>
        <dbReference type="SAM" id="MobiDB-lite"/>
    </source>
</evidence>
<feature type="region of interest" description="Disordered" evidence="17">
    <location>
        <begin position="911"/>
        <end position="934"/>
    </location>
</feature>
<feature type="region of interest" description="Disordered" evidence="17">
    <location>
        <begin position="2080"/>
        <end position="2102"/>
    </location>
</feature>
<keyword evidence="7" id="KW-0227">DNA damage</keyword>
<dbReference type="PANTHER" id="PTHR21541:SF3">
    <property type="entry name" value="STRUCTURE-SPECIFIC ENDONUCLEASE SUBUNIT SLX4"/>
    <property type="match status" value="1"/>
</dbReference>
<dbReference type="Pfam" id="PF09494">
    <property type="entry name" value="Slx4"/>
    <property type="match status" value="1"/>
</dbReference>
<feature type="compositionally biased region" description="Polar residues" evidence="17">
    <location>
        <begin position="1800"/>
        <end position="1812"/>
    </location>
</feature>
<feature type="compositionally biased region" description="Polar residues" evidence="17">
    <location>
        <begin position="988"/>
        <end position="1009"/>
    </location>
</feature>
<feature type="compositionally biased region" description="Polar residues" evidence="17">
    <location>
        <begin position="1362"/>
        <end position="1375"/>
    </location>
</feature>
<evidence type="ECO:0000256" key="3">
    <source>
        <dbReference type="ARBA" id="ARBA00022499"/>
    </source>
</evidence>
<comment type="subunit">
    <text evidence="15">Forms a heterodimer with SLX1A/GIYD1. Interacts with ERCC4/XPF; catalytic subunit of the ERCC4-ERCC1 endonuclease. Interacts with MUS81; catalytic subunit of the MUS81-EME1 endonuclease. Interacts with MSH2; component of the MSH2-MSH3 mismatch repair complex. Interacts with TERF2-TERF2IP. Interacts with PLK1 and SLX4IP.</text>
</comment>
<dbReference type="InterPro" id="IPR000210">
    <property type="entry name" value="BTB/POZ_dom"/>
</dbReference>
<dbReference type="SMART" id="SM00225">
    <property type="entry name" value="BTB"/>
    <property type="match status" value="1"/>
</dbReference>
<organism evidence="19 20">
    <name type="scientific">Umbra pygmaea</name>
    <name type="common">Eastern mudminnow</name>
    <dbReference type="NCBI Taxonomy" id="75934"/>
    <lineage>
        <taxon>Eukaryota</taxon>
        <taxon>Metazoa</taxon>
        <taxon>Chordata</taxon>
        <taxon>Craniata</taxon>
        <taxon>Vertebrata</taxon>
        <taxon>Euteleostomi</taxon>
        <taxon>Actinopterygii</taxon>
        <taxon>Neopterygii</taxon>
        <taxon>Teleostei</taxon>
        <taxon>Protacanthopterygii</taxon>
        <taxon>Esociformes</taxon>
        <taxon>Umbridae</taxon>
        <taxon>Umbra</taxon>
    </lineage>
</organism>
<keyword evidence="20" id="KW-1185">Reference proteome</keyword>
<evidence type="ECO:0000256" key="13">
    <source>
        <dbReference type="ARBA" id="ARBA00023242"/>
    </source>
</evidence>
<feature type="compositionally biased region" description="Basic and acidic residues" evidence="17">
    <location>
        <begin position="1673"/>
        <end position="1685"/>
    </location>
</feature>
<feature type="compositionally biased region" description="Low complexity" evidence="17">
    <location>
        <begin position="1585"/>
        <end position="1596"/>
    </location>
</feature>
<keyword evidence="5" id="KW-0479">Metal-binding</keyword>
<feature type="compositionally biased region" description="Basic and acidic residues" evidence="17">
    <location>
        <begin position="625"/>
        <end position="641"/>
    </location>
</feature>
<feature type="compositionally biased region" description="Low complexity" evidence="17">
    <location>
        <begin position="1158"/>
        <end position="1170"/>
    </location>
</feature>
<comment type="caution">
    <text evidence="19">The sequence shown here is derived from an EMBL/GenBank/DDBJ whole genome shotgun (WGS) entry which is preliminary data.</text>
</comment>
<keyword evidence="12" id="KW-0234">DNA repair</keyword>
<feature type="region of interest" description="Disordered" evidence="17">
    <location>
        <begin position="1916"/>
        <end position="2008"/>
    </location>
</feature>
<evidence type="ECO:0000256" key="11">
    <source>
        <dbReference type="ARBA" id="ARBA00023172"/>
    </source>
</evidence>
<feature type="region of interest" description="Disordered" evidence="17">
    <location>
        <begin position="527"/>
        <end position="560"/>
    </location>
</feature>
<feature type="compositionally biased region" description="Basic and acidic residues" evidence="17">
    <location>
        <begin position="22"/>
        <end position="33"/>
    </location>
</feature>
<proteinExistence type="inferred from homology"/>
<keyword evidence="4" id="KW-0597">Phosphoprotein</keyword>
<sequence>MDDSDQDFVDLCSKLLKRVRRKAGETISERKGSVAEPSSQDPTEVVSTAKRQATRRKNNAGVTFKGLVGSVKNQPATSTPADQPNLVPTDTEKSKLSVVIGVTGLSDGENAPRAKEKVLHRMQQFKRVSPKKLVHSESNHLAETENVSETRAQCTEPSTSALPCPSQSTSTLLPLEPQVDDPDEALALQLQVELDREAQARIQNGAVDLERGGMFFCQLCQRDLSSMSPAGRTQHINRCLDESEESAPSHAPPAPPHVPECPICGKRFKSQKSRSVHLKRCSSSMGVAPNVLLQALQRQAAEAAEGLTDNTANQPLQVVGSKRKGSTEPSLPARKKPRKKPRGLDEDTLLALALSRSLLEQEKRRGMEREIELEVEKEGGQQLTAPLTHVSLSPLKWRVETSKGRGKRKKCAPPLPPPLLLVQDPAAALRQLQERVTALLLRPRAPSPPTPTRSPSTLPSCNGMALLWQKSALLGGGSKGTLEFYTPELREFIVPCVSGKLNLVGPTKVMSGPSTEPYASISDCAHLTVDDQPTPPTSQAPGLDSSPARSTPGTGHLPVGSQTLCDLMELAEEGMTLTQWGYSSTGPVRDKGKAATDVQLSGFVPESADDHPELCLSGFIPERRETDDVERRAAPQHEHTNEGNQTPGNLFRLASDLASMVNNPQLSDVQLQVDGGEVYFAHSFMLYARCPLLAQMVHDSGFGVQEEGMPSTQRVLLGDIAGQAVFSLLQYLYTAQCPLTSSQVPQIHELAVRFNLEELQQLCQHYQREGGEEEQPCGDHPAQRHQTGGEEEHSDKDFMELLRSMWNEDEDEENKGNTVGDEEREMVDEEEEEGRGEGVMLDEGEVKEERVNEDEMEEIYEFAASQRKRDTGLEEKEEEEEEEEGGIFVPETAEVPLRDHALAEEEHVSLFKAPSLAEQPESTKVTHTTMLQSKPASPEAAIAMVTINNETEGPGGIQLDVNKSDGKDPQWTEPATVESHRVRPSEPNLVTTSLRQVSTNQSPATSSQADLDINKSLDRSYSRLFSDTWGVFGTPSPTQHPRTSQKTLSQSPRTKVEVYMKCPDPTSPSSHSKPTKVRVDGCPTLRSSASDIVDLSISPLVPGVSTIPSPGFSPEKVTNAGGQGRTEEVGGAVCKSLFQEKTKSSPGDHKRESQHPYSSSATSSPTPCSSREPELIVLSDSSDDMDLEDIVPNSPTGVSPTPLRFLSQNHSSYTRIRTKCNTKNPTSRTQLDTEPKIHTVIIHKDTEPRKPTFRSQSDTESKKPNFRSKSDTESKKPTFRSQSDTESKKPTFRSQSDTESKKPTFRSQSDTESKKPTFRSQSDTESKKPTFRSQSDTESKKPTFRSQSDTETKKATLRTHSDIVNQNPTLRTQSESSCGSVCVRRIISSGKVLDPDPPDSGSSCVSAGQGQSPMDCSAEMSWLIPATPLLSTTSSSTQTVSSMCRTRLFHKTSSSSSSVSPSKPTFQISNSPRVSTHRAQTESSISTLDSNSRGPLNSSLGLDRGCCSLQKNKSVAFLSGPADCSPVPARPPFQIKRSCLTSLSPSVSLLTPVPASINGTPVPDVPQPYSSTPLYADLPKPPAPSSASVASPLLRAGEGSSGARQRGSKWEVSQSPGTRGVLGGLGSLHLSPSGHPSSHRVTPSQPRESGGSLGQRKPMAEPEFSYGPEDEEREARRDRWMREVSDEPMEMEELDLSVVKEEKQEEECGTGGEPEDMERSRSFAQSFYEMDEPPMAFDDSWGLNGGGDEGGERSQRARFSLRLESSDGGGSPSELGQKGGQTAGQSSNFSPPPLPKTHTPHYSSPTEPSTPQAHPDVNASLLDDPKMWDDWDDAALPLTQRVNTVPLSQRVAQLRTPVASRHKGQSGPLEPITPMPSYSDMDTPDLKNKLNRFGVRPLPKRQMVLKLKEIHQYTHQVVSSESDDEALGRPLPPATRAPSCPASTGFKEPRVRAPPDASPVKLPGCEDDLELLPVSQGSNTSSTAPSEDSDRSNPEQIISDDDSDSDCAITTSQSVSRLQERLLAVRHFIQSDPHLYGLILQYQPLVLSDLQARLKAAGVRLGAAKLLDYLDSQCITFTTAKPRGGRKGRGGGQGRRGRGTRARARLGRGGQRAGLIWPVSSLLLDSGDLQ</sequence>
<feature type="compositionally biased region" description="Polar residues" evidence="17">
    <location>
        <begin position="71"/>
        <end position="88"/>
    </location>
</feature>
<evidence type="ECO:0000256" key="1">
    <source>
        <dbReference type="ARBA" id="ARBA00004123"/>
    </source>
</evidence>
<evidence type="ECO:0000313" key="19">
    <source>
        <dbReference type="EMBL" id="KAL1005749.1"/>
    </source>
</evidence>
<evidence type="ECO:0000256" key="5">
    <source>
        <dbReference type="ARBA" id="ARBA00022723"/>
    </source>
</evidence>
<accession>A0ABD0XCU5</accession>
<comment type="similarity">
    <text evidence="2">Belongs to the SLX4 family.</text>
</comment>
<feature type="compositionally biased region" description="Polar residues" evidence="17">
    <location>
        <begin position="1035"/>
        <end position="1053"/>
    </location>
</feature>
<feature type="region of interest" description="Disordered" evidence="17">
    <location>
        <begin position="863"/>
        <end position="893"/>
    </location>
</feature>
<feature type="region of interest" description="Disordered" evidence="17">
    <location>
        <begin position="1552"/>
        <end position="1828"/>
    </location>
</feature>
<feature type="compositionally biased region" description="Polar residues" evidence="17">
    <location>
        <begin position="36"/>
        <end position="51"/>
    </location>
</feature>
<keyword evidence="13" id="KW-0539">Nucleus</keyword>
<feature type="compositionally biased region" description="Low complexity" evidence="17">
    <location>
        <begin position="1627"/>
        <end position="1636"/>
    </location>
</feature>
<feature type="compositionally biased region" description="Basic residues" evidence="17">
    <location>
        <begin position="2083"/>
        <end position="2102"/>
    </location>
</feature>
<feature type="region of interest" description="Disordered" evidence="17">
    <location>
        <begin position="1031"/>
        <end position="1082"/>
    </location>
</feature>
<dbReference type="Gene3D" id="3.30.710.10">
    <property type="entry name" value="Potassium Channel Kv1.1, Chain A"/>
    <property type="match status" value="1"/>
</dbReference>
<dbReference type="GO" id="GO:0032206">
    <property type="term" value="P:positive regulation of telomere maintenance"/>
    <property type="evidence" value="ECO:0007669"/>
    <property type="project" value="UniProtKB-ARBA"/>
</dbReference>
<feature type="compositionally biased region" description="Basic and acidic residues" evidence="17">
    <location>
        <begin position="1231"/>
        <end position="1250"/>
    </location>
</feature>
<evidence type="ECO:0000256" key="16">
    <source>
        <dbReference type="ARBA" id="ARBA00076095"/>
    </source>
</evidence>
<keyword evidence="8" id="KW-0863">Zinc-finger</keyword>
<evidence type="ECO:0000256" key="6">
    <source>
        <dbReference type="ARBA" id="ARBA00022737"/>
    </source>
</evidence>
<feature type="compositionally biased region" description="Acidic residues" evidence="17">
    <location>
        <begin position="875"/>
        <end position="885"/>
    </location>
</feature>
<evidence type="ECO:0000259" key="18">
    <source>
        <dbReference type="PROSITE" id="PS50097"/>
    </source>
</evidence>
<feature type="region of interest" description="Disordered" evidence="17">
    <location>
        <begin position="950"/>
        <end position="1011"/>
    </location>
</feature>
<feature type="region of interest" description="Disordered" evidence="17">
    <location>
        <begin position="306"/>
        <end position="347"/>
    </location>
</feature>
<feature type="compositionally biased region" description="Acidic residues" evidence="17">
    <location>
        <begin position="1686"/>
        <end position="1695"/>
    </location>
</feature>
<keyword evidence="9" id="KW-0862">Zinc</keyword>
<feature type="compositionally biased region" description="Polar residues" evidence="17">
    <location>
        <begin position="920"/>
        <end position="934"/>
    </location>
</feature>
<feature type="compositionally biased region" description="Low complexity" evidence="17">
    <location>
        <begin position="1063"/>
        <end position="1072"/>
    </location>
</feature>
<feature type="region of interest" description="Disordered" evidence="17">
    <location>
        <begin position="1452"/>
        <end position="1495"/>
    </location>
</feature>
<feature type="compositionally biased region" description="Acidic residues" evidence="17">
    <location>
        <begin position="1704"/>
        <end position="1716"/>
    </location>
</feature>
<evidence type="ECO:0000256" key="2">
    <source>
        <dbReference type="ARBA" id="ARBA00006661"/>
    </source>
</evidence>
<dbReference type="GO" id="GO:0090656">
    <property type="term" value="P:t-circle formation"/>
    <property type="evidence" value="ECO:0007669"/>
    <property type="project" value="UniProtKB-ARBA"/>
</dbReference>
<keyword evidence="3" id="KW-1017">Isopeptide bond</keyword>
<feature type="compositionally biased region" description="Basic and acidic residues" evidence="17">
    <location>
        <begin position="134"/>
        <end position="143"/>
    </location>
</feature>
<evidence type="ECO:0000256" key="8">
    <source>
        <dbReference type="ARBA" id="ARBA00022771"/>
    </source>
</evidence>
<feature type="region of interest" description="Disordered" evidence="17">
    <location>
        <begin position="770"/>
        <end position="794"/>
    </location>
</feature>
<reference evidence="19 20" key="1">
    <citation type="submission" date="2024-06" db="EMBL/GenBank/DDBJ databases">
        <authorList>
            <person name="Pan Q."/>
            <person name="Wen M."/>
            <person name="Jouanno E."/>
            <person name="Zahm M."/>
            <person name="Klopp C."/>
            <person name="Cabau C."/>
            <person name="Louis A."/>
            <person name="Berthelot C."/>
            <person name="Parey E."/>
            <person name="Roest Crollius H."/>
            <person name="Montfort J."/>
            <person name="Robinson-Rechavi M."/>
            <person name="Bouchez O."/>
            <person name="Lampietro C."/>
            <person name="Lopez Roques C."/>
            <person name="Donnadieu C."/>
            <person name="Postlethwait J."/>
            <person name="Bobe J."/>
            <person name="Verreycken H."/>
            <person name="Guiguen Y."/>
        </authorList>
    </citation>
    <scope>NUCLEOTIDE SEQUENCE [LARGE SCALE GENOMIC DNA]</scope>
    <source>
        <strain evidence="19">Up_M1</strain>
        <tissue evidence="19">Testis</tissue>
    </source>
</reference>
<evidence type="ECO:0000256" key="7">
    <source>
        <dbReference type="ARBA" id="ARBA00022763"/>
    </source>
</evidence>
<protein>
    <recommendedName>
        <fullName evidence="14">Structure-specific endonuclease subunit SLX4</fullName>
    </recommendedName>
    <alternativeName>
        <fullName evidence="16">BTB/POZ domain-containing protein 12</fullName>
    </alternativeName>
</protein>
<dbReference type="GO" id="GO:0008270">
    <property type="term" value="F:zinc ion binding"/>
    <property type="evidence" value="ECO:0007669"/>
    <property type="project" value="UniProtKB-KW"/>
</dbReference>
<name>A0ABD0XCU5_UMBPY</name>
<feature type="compositionally biased region" description="Polar residues" evidence="17">
    <location>
        <begin position="1975"/>
        <end position="1986"/>
    </location>
</feature>
<evidence type="ECO:0000256" key="9">
    <source>
        <dbReference type="ARBA" id="ARBA00022833"/>
    </source>
</evidence>
<keyword evidence="11" id="KW-0233">DNA recombination</keyword>
<evidence type="ECO:0000313" key="20">
    <source>
        <dbReference type="Proteomes" id="UP001557470"/>
    </source>
</evidence>
<evidence type="ECO:0000256" key="10">
    <source>
        <dbReference type="ARBA" id="ARBA00022843"/>
    </source>
</evidence>
<dbReference type="GO" id="GO:0006310">
    <property type="term" value="P:DNA recombination"/>
    <property type="evidence" value="ECO:0007669"/>
    <property type="project" value="UniProtKB-KW"/>
</dbReference>
<feature type="region of interest" description="Disordered" evidence="17">
    <location>
        <begin position="1105"/>
        <end position="1375"/>
    </location>
</feature>